<sequence length="420" mass="46749">MARFIDQLKITLQAGKGGNGMISFRREAHVDKGGPDGGDGGRGGNIYFVGDAGKNTLLSLYGNKKITAQDGVNGGAKNLYGAAGKDTYIKVPLGTIVYKDDKVIADVVEAKEYLIARGGIGGRGNLKFKSPKNTAPRICENGSKGEHFEAKIVLKVMADVGIVGKPSAGKSTLLSALSNAKAKIADYEFTTLIPQLGLVKYHDHSFTLADLPGLIKGASLGKGLGIQFLKHIERCRVIVHVIDFGSLEKNPLEDYETINNELKNYSFNLEKKAQLIIANKNDLEPFQANYAKFINKYPNLKIVAISALENKNFDKVKKAIWNLLEANKKMPILEEKEEEIEIKLAEEYKILNPYLGFFEIIGPQVQYIYEKYPINTYDNLLRFNQKLKNLGIWDELLKLNIQKGDTVRIFDYEFEWDGSF</sequence>
<dbReference type="InterPro" id="IPR015349">
    <property type="entry name" value="OCT_dom"/>
</dbReference>
<dbReference type="CDD" id="cd01898">
    <property type="entry name" value="Obg"/>
    <property type="match status" value="1"/>
</dbReference>
<keyword evidence="3 9" id="KW-0963">Cytoplasm</keyword>
<dbReference type="GO" id="GO:0000287">
    <property type="term" value="F:magnesium ion binding"/>
    <property type="evidence" value="ECO:0007669"/>
    <property type="project" value="InterPro"/>
</dbReference>
<evidence type="ECO:0000256" key="5">
    <source>
        <dbReference type="ARBA" id="ARBA00022741"/>
    </source>
</evidence>
<dbReference type="AlphaFoldDB" id="A0A0F5H1N1"/>
<dbReference type="NCBIfam" id="NF008955">
    <property type="entry name" value="PRK12297.1"/>
    <property type="match status" value="1"/>
</dbReference>
<keyword evidence="7 9" id="KW-0460">Magnesium</keyword>
<feature type="binding site" evidence="9">
    <location>
        <position position="171"/>
    </location>
    <ligand>
        <name>Mg(2+)</name>
        <dbReference type="ChEBI" id="CHEBI:18420"/>
    </ligand>
</feature>
<feature type="domain" description="OBG-type G" evidence="10">
    <location>
        <begin position="158"/>
        <end position="325"/>
    </location>
</feature>
<comment type="similarity">
    <text evidence="2 9">Belongs to the TRAFAC class OBG-HflX-like GTPase superfamily. OBG GTPase family.</text>
</comment>
<dbReference type="SUPFAM" id="SSF52540">
    <property type="entry name" value="P-loop containing nucleoside triphosphate hydrolases"/>
    <property type="match status" value="1"/>
</dbReference>
<name>A0A0F5H1N1_9BACT</name>
<dbReference type="NCBIfam" id="NF008956">
    <property type="entry name" value="PRK12299.1"/>
    <property type="match status" value="1"/>
</dbReference>
<dbReference type="GO" id="GO:0003924">
    <property type="term" value="F:GTPase activity"/>
    <property type="evidence" value="ECO:0007669"/>
    <property type="project" value="UniProtKB-UniRule"/>
</dbReference>
<dbReference type="InterPro" id="IPR006074">
    <property type="entry name" value="GTP1-OBG_CS"/>
</dbReference>
<dbReference type="RefSeq" id="WP_046096786.1">
    <property type="nucleotide sequence ID" value="NZ_JZXN01000011.1"/>
</dbReference>
<comment type="cofactor">
    <cofactor evidence="1 9">
        <name>Mg(2+)</name>
        <dbReference type="ChEBI" id="CHEBI:18420"/>
    </cofactor>
</comment>
<dbReference type="InterPro" id="IPR006169">
    <property type="entry name" value="GTP1_OBG_dom"/>
</dbReference>
<dbReference type="NCBIfam" id="TIGR02729">
    <property type="entry name" value="Obg_CgtA"/>
    <property type="match status" value="1"/>
</dbReference>
<feature type="binding site" evidence="9">
    <location>
        <begin position="189"/>
        <end position="193"/>
    </location>
    <ligand>
        <name>GTP</name>
        <dbReference type="ChEBI" id="CHEBI:37565"/>
    </ligand>
</feature>
<dbReference type="InterPro" id="IPR031167">
    <property type="entry name" value="G_OBG"/>
</dbReference>
<dbReference type="Pfam" id="PF09269">
    <property type="entry name" value="DUF1967"/>
    <property type="match status" value="1"/>
</dbReference>
<dbReference type="Gene3D" id="2.70.210.12">
    <property type="entry name" value="GTP1/OBG domain"/>
    <property type="match status" value="1"/>
</dbReference>
<dbReference type="EMBL" id="JZXN01000011">
    <property type="protein sequence ID" value="KKB27035.1"/>
    <property type="molecule type" value="Genomic_DNA"/>
</dbReference>
<dbReference type="GO" id="GO:0005525">
    <property type="term" value="F:GTP binding"/>
    <property type="evidence" value="ECO:0007669"/>
    <property type="project" value="UniProtKB-UniRule"/>
</dbReference>
<feature type="binding site" evidence="9">
    <location>
        <begin position="279"/>
        <end position="282"/>
    </location>
    <ligand>
        <name>GTP</name>
        <dbReference type="ChEBI" id="CHEBI:37565"/>
    </ligand>
</feature>
<keyword evidence="5 9" id="KW-0547">Nucleotide-binding</keyword>
<feature type="domain" description="Obg" evidence="12">
    <location>
        <begin position="2"/>
        <end position="157"/>
    </location>
</feature>
<gene>
    <name evidence="13" type="primary">obgE</name>
    <name evidence="9" type="synonym">obg</name>
    <name evidence="13" type="ORF">MMELEA_03520</name>
</gene>
<comment type="subcellular location">
    <subcellularLocation>
        <location evidence="9">Cytoplasm</location>
    </subcellularLocation>
</comment>
<dbReference type="PROSITE" id="PS51883">
    <property type="entry name" value="OBG"/>
    <property type="match status" value="1"/>
</dbReference>
<dbReference type="SUPFAM" id="SSF82051">
    <property type="entry name" value="Obg GTP-binding protein N-terminal domain"/>
    <property type="match status" value="1"/>
</dbReference>
<comment type="function">
    <text evidence="9">An essential GTPase which binds GTP, GDP and possibly (p)ppGpp with moderate affinity, with high nucleotide exchange rates and a fairly low GTP hydrolysis rate. Plays a role in control of the cell cycle, stress response, ribosome biogenesis and in those bacteria that undergo differentiation, in morphogenesis control.</text>
</comment>
<keyword evidence="6 9" id="KW-0378">Hydrolase</keyword>
<feature type="domain" description="OCT" evidence="11">
    <location>
        <begin position="332"/>
        <end position="418"/>
    </location>
</feature>
<feature type="binding site" evidence="9">
    <location>
        <begin position="164"/>
        <end position="171"/>
    </location>
    <ligand>
        <name>GTP</name>
        <dbReference type="ChEBI" id="CHEBI:37565"/>
    </ligand>
</feature>
<dbReference type="InterPro" id="IPR006073">
    <property type="entry name" value="GTP-bd"/>
</dbReference>
<evidence type="ECO:0000259" key="12">
    <source>
        <dbReference type="PROSITE" id="PS51883"/>
    </source>
</evidence>
<evidence type="ECO:0000313" key="14">
    <source>
        <dbReference type="Proteomes" id="UP000033750"/>
    </source>
</evidence>
<dbReference type="STRING" id="29561.MM26B8_03120"/>
<evidence type="ECO:0000256" key="7">
    <source>
        <dbReference type="ARBA" id="ARBA00022842"/>
    </source>
</evidence>
<dbReference type="InterPro" id="IPR014100">
    <property type="entry name" value="GTP-bd_Obg/CgtA"/>
</dbReference>
<evidence type="ECO:0000256" key="9">
    <source>
        <dbReference type="HAMAP-Rule" id="MF_01454"/>
    </source>
</evidence>
<dbReference type="HAMAP" id="MF_01454">
    <property type="entry name" value="GTPase_Obg"/>
    <property type="match status" value="1"/>
</dbReference>
<feature type="binding site" evidence="9">
    <location>
        <begin position="210"/>
        <end position="213"/>
    </location>
    <ligand>
        <name>GTP</name>
        <dbReference type="ChEBI" id="CHEBI:37565"/>
    </ligand>
</feature>
<proteinExistence type="inferred from homology"/>
<dbReference type="InterPro" id="IPR005225">
    <property type="entry name" value="Small_GTP-bd"/>
</dbReference>
<dbReference type="PRINTS" id="PR00326">
    <property type="entry name" value="GTP1OBG"/>
</dbReference>
<evidence type="ECO:0000256" key="1">
    <source>
        <dbReference type="ARBA" id="ARBA00001946"/>
    </source>
</evidence>
<dbReference type="Pfam" id="PF01018">
    <property type="entry name" value="GTP1_OBG"/>
    <property type="match status" value="1"/>
</dbReference>
<protein>
    <recommendedName>
        <fullName evidence="9">GTPase Obg</fullName>
        <ecNumber evidence="9">3.6.5.-</ecNumber>
    </recommendedName>
    <alternativeName>
        <fullName evidence="9">GTP-binding protein Obg</fullName>
    </alternativeName>
</protein>
<feature type="binding site" evidence="9">
    <location>
        <begin position="306"/>
        <end position="308"/>
    </location>
    <ligand>
        <name>GTP</name>
        <dbReference type="ChEBI" id="CHEBI:37565"/>
    </ligand>
</feature>
<dbReference type="PIRSF" id="PIRSF002401">
    <property type="entry name" value="GTP_bd_Obg/CgtA"/>
    <property type="match status" value="1"/>
</dbReference>
<evidence type="ECO:0000259" key="11">
    <source>
        <dbReference type="PROSITE" id="PS51881"/>
    </source>
</evidence>
<keyword evidence="8 9" id="KW-0342">GTP-binding</keyword>
<evidence type="ECO:0000256" key="3">
    <source>
        <dbReference type="ARBA" id="ARBA00022490"/>
    </source>
</evidence>
<comment type="subunit">
    <text evidence="9">Monomer.</text>
</comment>
<dbReference type="GO" id="GO:0005737">
    <property type="term" value="C:cytoplasm"/>
    <property type="evidence" value="ECO:0007669"/>
    <property type="project" value="UniProtKB-SubCell"/>
</dbReference>
<comment type="caution">
    <text evidence="13">The sequence shown here is derived from an EMBL/GenBank/DDBJ whole genome shotgun (WGS) entry which is preliminary data.</text>
</comment>
<dbReference type="PATRIC" id="fig|1264554.4.peg.307"/>
<evidence type="ECO:0000256" key="2">
    <source>
        <dbReference type="ARBA" id="ARBA00007699"/>
    </source>
</evidence>
<organism evidence="13 14">
    <name type="scientific">Mycoplasmopsis meleagridis ATCC 25294</name>
    <dbReference type="NCBI Taxonomy" id="1264554"/>
    <lineage>
        <taxon>Bacteria</taxon>
        <taxon>Bacillati</taxon>
        <taxon>Mycoplasmatota</taxon>
        <taxon>Mycoplasmoidales</taxon>
        <taxon>Metamycoplasmataceae</taxon>
        <taxon>Mycoplasmopsis</taxon>
    </lineage>
</organism>
<dbReference type="PROSITE" id="PS51881">
    <property type="entry name" value="OCT"/>
    <property type="match status" value="1"/>
</dbReference>
<dbReference type="Gene3D" id="3.40.50.300">
    <property type="entry name" value="P-loop containing nucleotide triphosphate hydrolases"/>
    <property type="match status" value="1"/>
</dbReference>
<dbReference type="PROSITE" id="PS51710">
    <property type="entry name" value="G_OBG"/>
    <property type="match status" value="1"/>
</dbReference>
<reference evidence="13 14" key="1">
    <citation type="submission" date="2015-03" db="EMBL/GenBank/DDBJ databases">
        <title>Genome sequence of Mycoplasma meleagridis strain ATCC 25294.</title>
        <authorList>
            <person name="Yacoub E."/>
            <person name="Blanchard A."/>
            <person name="Sirand-Pugnet P."/>
            <person name="Mardassi B.B.A."/>
        </authorList>
    </citation>
    <scope>NUCLEOTIDE SEQUENCE [LARGE SCALE GENOMIC DNA]</scope>
    <source>
        <strain evidence="13 14">ATCC 25294</strain>
    </source>
</reference>
<keyword evidence="14" id="KW-1185">Reference proteome</keyword>
<evidence type="ECO:0000256" key="4">
    <source>
        <dbReference type="ARBA" id="ARBA00022723"/>
    </source>
</evidence>
<dbReference type="NCBIfam" id="TIGR03595">
    <property type="entry name" value="Obg_CgtA_exten"/>
    <property type="match status" value="1"/>
</dbReference>
<dbReference type="InterPro" id="IPR036346">
    <property type="entry name" value="GTP-bd_prot_GTP1/OBG_C_sf"/>
</dbReference>
<dbReference type="InterPro" id="IPR027417">
    <property type="entry name" value="P-loop_NTPase"/>
</dbReference>
<dbReference type="Pfam" id="PF01926">
    <property type="entry name" value="MMR_HSR1"/>
    <property type="match status" value="1"/>
</dbReference>
<dbReference type="Proteomes" id="UP000033750">
    <property type="component" value="Unassembled WGS sequence"/>
</dbReference>
<dbReference type="Gene3D" id="3.30.300.350">
    <property type="entry name" value="GTP-binding protein OBG, C-terminal domain"/>
    <property type="match status" value="1"/>
</dbReference>
<dbReference type="NCBIfam" id="TIGR00231">
    <property type="entry name" value="small_GTP"/>
    <property type="match status" value="1"/>
</dbReference>
<evidence type="ECO:0000256" key="8">
    <source>
        <dbReference type="ARBA" id="ARBA00023134"/>
    </source>
</evidence>
<evidence type="ECO:0000259" key="10">
    <source>
        <dbReference type="PROSITE" id="PS51710"/>
    </source>
</evidence>
<evidence type="ECO:0000313" key="13">
    <source>
        <dbReference type="EMBL" id="KKB27035.1"/>
    </source>
</evidence>
<dbReference type="GO" id="GO:0042254">
    <property type="term" value="P:ribosome biogenesis"/>
    <property type="evidence" value="ECO:0007669"/>
    <property type="project" value="UniProtKB-UniRule"/>
</dbReference>
<dbReference type="PANTHER" id="PTHR11702">
    <property type="entry name" value="DEVELOPMENTALLY REGULATED GTP-BINDING PROTEIN-RELATED"/>
    <property type="match status" value="1"/>
</dbReference>
<dbReference type="OrthoDB" id="9807318at2"/>
<dbReference type="EC" id="3.6.5.-" evidence="9"/>
<dbReference type="PANTHER" id="PTHR11702:SF31">
    <property type="entry name" value="MITOCHONDRIAL RIBOSOME-ASSOCIATED GTPASE 2"/>
    <property type="match status" value="1"/>
</dbReference>
<dbReference type="FunFam" id="2.70.210.12:FF:000001">
    <property type="entry name" value="GTPase Obg"/>
    <property type="match status" value="1"/>
</dbReference>
<evidence type="ECO:0000256" key="6">
    <source>
        <dbReference type="ARBA" id="ARBA00022801"/>
    </source>
</evidence>
<dbReference type="SUPFAM" id="SSF102741">
    <property type="entry name" value="Obg GTP-binding protein C-terminal domain"/>
    <property type="match status" value="1"/>
</dbReference>
<keyword evidence="4 9" id="KW-0479">Metal-binding</keyword>
<dbReference type="InterPro" id="IPR036726">
    <property type="entry name" value="GTP1_OBG_dom_sf"/>
</dbReference>
<feature type="binding site" evidence="9">
    <location>
        <position position="191"/>
    </location>
    <ligand>
        <name>Mg(2+)</name>
        <dbReference type="ChEBI" id="CHEBI:18420"/>
    </ligand>
</feature>
<accession>A0A0F5H1N1</accession>
<dbReference type="PROSITE" id="PS00905">
    <property type="entry name" value="GTP1_OBG"/>
    <property type="match status" value="1"/>
</dbReference>
<dbReference type="InterPro" id="IPR045086">
    <property type="entry name" value="OBG_GTPase"/>
</dbReference>